<dbReference type="EMBL" id="JPFU01000016">
    <property type="protein sequence ID" value="KEQ33526.1"/>
    <property type="molecule type" value="Genomic_DNA"/>
</dbReference>
<reference evidence="1 2" key="1">
    <citation type="submission" date="2014-05" db="EMBL/GenBank/DDBJ databases">
        <authorList>
            <person name="Daugherty S.C."/>
            <person name="Tallon L.J."/>
            <person name="Sadzewicz L."/>
            <person name="Kilian M."/>
            <person name="Tettelin H."/>
        </authorList>
    </citation>
    <scope>NUCLEOTIDE SEQUENCE [LARGE SCALE GENOMIC DNA]</scope>
    <source>
        <strain evidence="1 2">SK629</strain>
    </source>
</reference>
<dbReference type="Proteomes" id="UP000028090">
    <property type="component" value="Unassembled WGS sequence"/>
</dbReference>
<sequence>MRGFCALFFRFSLVKKAIKSSMIKTSGTYPDTDFHWFLGFLSD</sequence>
<dbReference type="PATRIC" id="fig|28037.95.peg.2104"/>
<evidence type="ECO:0000313" key="2">
    <source>
        <dbReference type="Proteomes" id="UP000028090"/>
    </source>
</evidence>
<dbReference type="AlphaFoldDB" id="A0A081PS53"/>
<organism evidence="1 2">
    <name type="scientific">Streptococcus mitis</name>
    <dbReference type="NCBI Taxonomy" id="28037"/>
    <lineage>
        <taxon>Bacteria</taxon>
        <taxon>Bacillati</taxon>
        <taxon>Bacillota</taxon>
        <taxon>Bacilli</taxon>
        <taxon>Lactobacillales</taxon>
        <taxon>Streptococcaceae</taxon>
        <taxon>Streptococcus</taxon>
        <taxon>Streptococcus mitis group</taxon>
    </lineage>
</organism>
<proteinExistence type="predicted"/>
<gene>
    <name evidence="1" type="ORF">SK629_2175</name>
</gene>
<name>A0A081PS53_STRMT</name>
<comment type="caution">
    <text evidence="1">The sequence shown here is derived from an EMBL/GenBank/DDBJ whole genome shotgun (WGS) entry which is preliminary data.</text>
</comment>
<accession>A0A081PS53</accession>
<protein>
    <submittedName>
        <fullName evidence="1">Uncharacterized protein</fullName>
    </submittedName>
</protein>
<evidence type="ECO:0000313" key="1">
    <source>
        <dbReference type="EMBL" id="KEQ33526.1"/>
    </source>
</evidence>